<comment type="catalytic activity">
    <reaction evidence="8">
        <text>a 1,2-diacyl-sn-glycero-3-phospho-(1D-myo-inositol)(in) = a 1,2-diacyl-sn-glycero-3-phospho-(1D-myo-inositol)(out)</text>
        <dbReference type="Rhea" id="RHEA:38691"/>
        <dbReference type="ChEBI" id="CHEBI:57880"/>
    </reaction>
</comment>
<dbReference type="InterPro" id="IPR008429">
    <property type="entry name" value="CLPTM1"/>
</dbReference>
<evidence type="ECO:0000256" key="13">
    <source>
        <dbReference type="ARBA" id="ARBA00045827"/>
    </source>
</evidence>
<keyword evidence="18" id="KW-1185">Reference proteome</keyword>
<feature type="transmembrane region" description="Helical" evidence="16">
    <location>
        <begin position="438"/>
        <end position="459"/>
    </location>
</feature>
<dbReference type="GO" id="GO:0012505">
    <property type="term" value="C:endomembrane system"/>
    <property type="evidence" value="ECO:0007669"/>
    <property type="project" value="TreeGrafter"/>
</dbReference>
<evidence type="ECO:0000256" key="6">
    <source>
        <dbReference type="ARBA" id="ARBA00024615"/>
    </source>
</evidence>
<feature type="transmembrane region" description="Helical" evidence="16">
    <location>
        <begin position="294"/>
        <end position="315"/>
    </location>
</feature>
<evidence type="ECO:0000256" key="8">
    <source>
        <dbReference type="ARBA" id="ARBA00035895"/>
    </source>
</evidence>
<evidence type="ECO:0000256" key="4">
    <source>
        <dbReference type="ARBA" id="ARBA00022989"/>
    </source>
</evidence>
<evidence type="ECO:0000256" key="11">
    <source>
        <dbReference type="ARBA" id="ARBA00042320"/>
    </source>
</evidence>
<keyword evidence="3 16" id="KW-0812">Transmembrane</keyword>
<keyword evidence="4 16" id="KW-1133">Transmembrane helix</keyword>
<sequence>MFLKASFTSLIVGVFVVYVLHTCWVMYGIVYTKPCDNPKEDNCITPFLAGNPKLQLSIYTALRPNAEGGHTLIHKEETFDVNSKFERIVNVTLPKKTRNNGTLYALIFVHQAGVTPWQDPRQVHLVAQLTTYMVPKLPEISLISGDDQTQGQKEEAQQKKGEGDPAAAPTSTADHPVSHWRTRLTFNIVGDPFVFDKESLPSDVHRYLRVFQNGKKMVYLPLLFVDELSNRVKDLAEINSTSMELPLTISYDSISLGRLRFWIHMQDAVFSLQQFGFTEKDADEIKGIFVDTNLYFLGLTFFVAAFHLLFDFLAFKNDISFWKEKKSMVGMSSKAVLWRCFSTIVIFLYLFDQQTSLLVLIPAGIGSIIEVWKVKKALKIQVFWKGGKPSFLFGKMDESERRTEHYDTLAMKYLSYLLYPLCIGGAVYALVFQRYKSWYSWLINSLVNGVYAFGFLFMLPQLFVNYKLKSVAHLPWKAFMYKAFNTFIDDVFAFIITMPTSHRLACFRDDVVFLIYLYQRWLYPVDKTRVNEYGVSYDKEPKKEKTHKD</sequence>
<feature type="compositionally biased region" description="Basic and acidic residues" evidence="15">
    <location>
        <begin position="152"/>
        <end position="163"/>
    </location>
</feature>
<evidence type="ECO:0000256" key="5">
    <source>
        <dbReference type="ARBA" id="ARBA00023136"/>
    </source>
</evidence>
<feature type="region of interest" description="Disordered" evidence="15">
    <location>
        <begin position="143"/>
        <end position="175"/>
    </location>
</feature>
<comment type="function">
    <text evidence="13">Scramblase that mediates the translocation of glucosaminylphosphatidylinositol (alpha-D-GlcN-(1-6)-(1,2-diacyl-sn-glycero-3-phospho)-1D-myo-inositol, GlcN-PI) across the endoplasmic reticulum (ER) membrane, from the cytosolic leaflet to the luminal leaflet of the ER membrane, where it participates in the biosynthesis of glycosylphosphatidylinositol (GPI). GPI is a lipid glycoconjugate involved in post-translational modification of proteins. Can also translocate 1,2-diacyl-sn-glycero-3-phospho-(1D-myo-inositol) (phosphatidylinositol or PI), as well as several other phospholipids (1,2-diacyl-sn-glycero-3-phosphocholine, 1,2-diacyl-sn-glycero-3-phosphoethanolamine), and N-acetylglucosaminylphosphatidylinositol (GlcNAc-PI) in vitro.</text>
</comment>
<evidence type="ECO:0000256" key="15">
    <source>
        <dbReference type="SAM" id="MobiDB-lite"/>
    </source>
</evidence>
<feature type="transmembrane region" description="Helical" evidence="16">
    <location>
        <begin position="336"/>
        <end position="351"/>
    </location>
</feature>
<evidence type="ECO:0000256" key="12">
    <source>
        <dbReference type="ARBA" id="ARBA00043155"/>
    </source>
</evidence>
<comment type="catalytic activity">
    <reaction evidence="14">
        <text>a 6-(alpha-D-glucosaminyl)-1-(1,2-diacyl-sn-glycero-3-phospho)-1D-myo-inositol(in) = a 6-(alpha-D-glucosaminyl)-1-(1,2-diacyl-sn-glycero-3-phospho)-1D-myo-inositol(out)</text>
        <dbReference type="Rhea" id="RHEA:71491"/>
        <dbReference type="ChEBI" id="CHEBI:57997"/>
    </reaction>
</comment>
<proteinExistence type="inferred from homology"/>
<comment type="catalytic activity">
    <reaction evidence="9">
        <text>6-(alpha-D-glucosaminyl)-(1-octadecanoyl,2-(9Z)-octadecenoyl-sn-glycero-3-phospho)-1D-myo-inositol(in) = 6-(alpha-D-glucosaminyl)-(1-octadecanoyl,2-(9Z)-octadecenoyl-sn-glycero-3-phospho)-1D-myo-inositol(out)</text>
        <dbReference type="Rhea" id="RHEA:71495"/>
        <dbReference type="ChEBI" id="CHEBI:190691"/>
    </reaction>
</comment>
<comment type="similarity">
    <text evidence="2">Belongs to the CLPTM1 family.</text>
</comment>
<name>A0AAD6AM60_9TELE</name>
<reference evidence="17" key="1">
    <citation type="submission" date="2022-11" db="EMBL/GenBank/DDBJ databases">
        <title>Chromosome-level genome of Pogonophryne albipinna.</title>
        <authorList>
            <person name="Jo E."/>
        </authorList>
    </citation>
    <scope>NUCLEOTIDE SEQUENCE</scope>
    <source>
        <strain evidence="17">SGF0006</strain>
        <tissue evidence="17">Muscle</tissue>
    </source>
</reference>
<dbReference type="PANTHER" id="PTHR21347">
    <property type="entry name" value="CLEFT LIP AND PALATE ASSOCIATED TRANSMEMBRANE PROTEIN-RELATED"/>
    <property type="match status" value="1"/>
</dbReference>
<accession>A0AAD6AM60</accession>
<evidence type="ECO:0000256" key="16">
    <source>
        <dbReference type="SAM" id="Phobius"/>
    </source>
</evidence>
<dbReference type="Proteomes" id="UP001219934">
    <property type="component" value="Unassembled WGS sequence"/>
</dbReference>
<comment type="catalytic activity">
    <reaction evidence="6">
        <text>a 1,2-diacyl-sn-glycero-3-phosphoethanolamine(in) = a 1,2-diacyl-sn-glycero-3-phosphoethanolamine(out)</text>
        <dbReference type="Rhea" id="RHEA:38895"/>
        <dbReference type="ChEBI" id="CHEBI:64612"/>
    </reaction>
</comment>
<dbReference type="Pfam" id="PF05602">
    <property type="entry name" value="CLPTM1"/>
    <property type="match status" value="1"/>
</dbReference>
<evidence type="ECO:0000313" key="18">
    <source>
        <dbReference type="Proteomes" id="UP001219934"/>
    </source>
</evidence>
<dbReference type="AlphaFoldDB" id="A0AAD6AM60"/>
<keyword evidence="5 16" id="KW-0472">Membrane</keyword>
<gene>
    <name evidence="17" type="ORF">JOQ06_015454</name>
</gene>
<comment type="catalytic activity">
    <reaction evidence="7">
        <text>a 1,2-diacyl-sn-glycero-3-phosphocholine(in) = a 1,2-diacyl-sn-glycero-3-phosphocholine(out)</text>
        <dbReference type="Rhea" id="RHEA:38571"/>
        <dbReference type="ChEBI" id="CHEBI:57643"/>
    </reaction>
</comment>
<comment type="caution">
    <text evidence="17">The sequence shown here is derived from an EMBL/GenBank/DDBJ whole genome shotgun (WGS) entry which is preliminary data.</text>
</comment>
<feature type="transmembrane region" description="Helical" evidence="16">
    <location>
        <begin position="7"/>
        <end position="30"/>
    </location>
</feature>
<evidence type="ECO:0000313" key="17">
    <source>
        <dbReference type="EMBL" id="KAJ4927648.1"/>
    </source>
</evidence>
<comment type="subcellular location">
    <subcellularLocation>
        <location evidence="1">Membrane</location>
        <topology evidence="1">Multi-pass membrane protein</topology>
    </subcellularLocation>
</comment>
<evidence type="ECO:0000256" key="2">
    <source>
        <dbReference type="ARBA" id="ARBA00009310"/>
    </source>
</evidence>
<evidence type="ECO:0000256" key="14">
    <source>
        <dbReference type="ARBA" id="ARBA00093208"/>
    </source>
</evidence>
<evidence type="ECO:0000256" key="10">
    <source>
        <dbReference type="ARBA" id="ARBA00040905"/>
    </source>
</evidence>
<feature type="transmembrane region" description="Helical" evidence="16">
    <location>
        <begin position="413"/>
        <end position="432"/>
    </location>
</feature>
<evidence type="ECO:0000256" key="7">
    <source>
        <dbReference type="ARBA" id="ARBA00024631"/>
    </source>
</evidence>
<protein>
    <recommendedName>
        <fullName evidence="10">Lipid scramblase CLPTM1L</fullName>
    </recommendedName>
    <alternativeName>
        <fullName evidence="12">Cisplatin resistance-related protein 9</fullName>
    </alternativeName>
    <alternativeName>
        <fullName evidence="11">Cleft lip and palate transmembrane protein 1-like protein</fullName>
    </alternativeName>
</protein>
<dbReference type="PANTHER" id="PTHR21347:SF0">
    <property type="entry name" value="LIPID SCRAMBLASE CLPTM1L"/>
    <property type="match status" value="1"/>
</dbReference>
<evidence type="ECO:0000256" key="1">
    <source>
        <dbReference type="ARBA" id="ARBA00004141"/>
    </source>
</evidence>
<dbReference type="EMBL" id="JAPTMU010000018">
    <property type="protein sequence ID" value="KAJ4927648.1"/>
    <property type="molecule type" value="Genomic_DNA"/>
</dbReference>
<organism evidence="17 18">
    <name type="scientific">Pogonophryne albipinna</name>
    <dbReference type="NCBI Taxonomy" id="1090488"/>
    <lineage>
        <taxon>Eukaryota</taxon>
        <taxon>Metazoa</taxon>
        <taxon>Chordata</taxon>
        <taxon>Craniata</taxon>
        <taxon>Vertebrata</taxon>
        <taxon>Euteleostomi</taxon>
        <taxon>Actinopterygii</taxon>
        <taxon>Neopterygii</taxon>
        <taxon>Teleostei</taxon>
        <taxon>Neoteleostei</taxon>
        <taxon>Acanthomorphata</taxon>
        <taxon>Eupercaria</taxon>
        <taxon>Perciformes</taxon>
        <taxon>Notothenioidei</taxon>
        <taxon>Pogonophryne</taxon>
    </lineage>
</organism>
<evidence type="ECO:0000256" key="9">
    <source>
        <dbReference type="ARBA" id="ARBA00036810"/>
    </source>
</evidence>
<dbReference type="GO" id="GO:0016020">
    <property type="term" value="C:membrane"/>
    <property type="evidence" value="ECO:0007669"/>
    <property type="project" value="UniProtKB-SubCell"/>
</dbReference>
<evidence type="ECO:0000256" key="3">
    <source>
        <dbReference type="ARBA" id="ARBA00022692"/>
    </source>
</evidence>